<dbReference type="PROSITE" id="PS50297">
    <property type="entry name" value="ANK_REP_REGION"/>
    <property type="match status" value="1"/>
</dbReference>
<reference evidence="4" key="1">
    <citation type="submission" date="2023-06" db="EMBL/GenBank/DDBJ databases">
        <title>Genome-scale phylogeny and comparative genomics of the fungal order Sordariales.</title>
        <authorList>
            <consortium name="Lawrence Berkeley National Laboratory"/>
            <person name="Hensen N."/>
            <person name="Bonometti L."/>
            <person name="Westerberg I."/>
            <person name="Brannstrom I.O."/>
            <person name="Guillou S."/>
            <person name="Cros-Aarteil S."/>
            <person name="Calhoun S."/>
            <person name="Haridas S."/>
            <person name="Kuo A."/>
            <person name="Mondo S."/>
            <person name="Pangilinan J."/>
            <person name="Riley R."/>
            <person name="Labutti K."/>
            <person name="Andreopoulos B."/>
            <person name="Lipzen A."/>
            <person name="Chen C."/>
            <person name="Yanf M."/>
            <person name="Daum C."/>
            <person name="Ng V."/>
            <person name="Clum A."/>
            <person name="Steindorff A."/>
            <person name="Ohm R."/>
            <person name="Martin F."/>
            <person name="Silar P."/>
            <person name="Natvig D."/>
            <person name="Lalanne C."/>
            <person name="Gautier V."/>
            <person name="Ament-Velasquez S.L."/>
            <person name="Kruys A."/>
            <person name="Hutchinson M.I."/>
            <person name="Powell A.J."/>
            <person name="Barry K."/>
            <person name="Miller A.N."/>
            <person name="Grigoriev I.V."/>
            <person name="Debuchy R."/>
            <person name="Gladieux P."/>
            <person name="Thoren M.H."/>
            <person name="Johannesson H."/>
        </authorList>
    </citation>
    <scope>NUCLEOTIDE SEQUENCE</scope>
    <source>
        <strain evidence="4">CBS 606.72</strain>
    </source>
</reference>
<dbReference type="InterPro" id="IPR002110">
    <property type="entry name" value="Ankyrin_rpt"/>
</dbReference>
<evidence type="ECO:0000256" key="2">
    <source>
        <dbReference type="ARBA" id="ARBA00023043"/>
    </source>
</evidence>
<protein>
    <submittedName>
        <fullName evidence="4">Ankyrin repeat-containing domain protein</fullName>
    </submittedName>
</protein>
<evidence type="ECO:0000256" key="3">
    <source>
        <dbReference type="PROSITE-ProRule" id="PRU00023"/>
    </source>
</evidence>
<keyword evidence="2 3" id="KW-0040">ANK repeat</keyword>
<feature type="repeat" description="ANK" evidence="3">
    <location>
        <begin position="91"/>
        <end position="123"/>
    </location>
</feature>
<feature type="repeat" description="ANK" evidence="3">
    <location>
        <begin position="57"/>
        <end position="89"/>
    </location>
</feature>
<evidence type="ECO:0000256" key="1">
    <source>
        <dbReference type="ARBA" id="ARBA00022737"/>
    </source>
</evidence>
<dbReference type="Gene3D" id="1.25.40.20">
    <property type="entry name" value="Ankyrin repeat-containing domain"/>
    <property type="match status" value="1"/>
</dbReference>
<feature type="non-terminal residue" evidence="4">
    <location>
        <position position="146"/>
    </location>
</feature>
<proteinExistence type="predicted"/>
<evidence type="ECO:0000313" key="4">
    <source>
        <dbReference type="EMBL" id="KAK0625787.1"/>
    </source>
</evidence>
<dbReference type="PANTHER" id="PTHR24198">
    <property type="entry name" value="ANKYRIN REPEAT AND PROTEIN KINASE DOMAIN-CONTAINING PROTEIN"/>
    <property type="match status" value="1"/>
</dbReference>
<dbReference type="AlphaFoldDB" id="A0AA39X1X0"/>
<keyword evidence="1" id="KW-0677">Repeat</keyword>
<keyword evidence="5" id="KW-1185">Reference proteome</keyword>
<accession>A0AA39X1X0</accession>
<organism evidence="4 5">
    <name type="scientific">Immersiella caudata</name>
    <dbReference type="NCBI Taxonomy" id="314043"/>
    <lineage>
        <taxon>Eukaryota</taxon>
        <taxon>Fungi</taxon>
        <taxon>Dikarya</taxon>
        <taxon>Ascomycota</taxon>
        <taxon>Pezizomycotina</taxon>
        <taxon>Sordariomycetes</taxon>
        <taxon>Sordariomycetidae</taxon>
        <taxon>Sordariales</taxon>
        <taxon>Lasiosphaeriaceae</taxon>
        <taxon>Immersiella</taxon>
    </lineage>
</organism>
<dbReference type="Pfam" id="PF12796">
    <property type="entry name" value="Ank_2"/>
    <property type="match status" value="2"/>
</dbReference>
<evidence type="ECO:0000313" key="5">
    <source>
        <dbReference type="Proteomes" id="UP001175000"/>
    </source>
</evidence>
<sequence length="146" mass="15819">ILQMILAQDNVDVNIKDDDGNNALHITATTGNFVIIDPLLQHPQIDVEASNSSSVAKFFTPLWLTVSHSHKPAAQVLLEHGANAEAADTLDRKTPLHVATEKGNADIVELLLDHGANTETHDQRGFAPLWAAANKGKEDIFSLLLD</sequence>
<dbReference type="PROSITE" id="PS50088">
    <property type="entry name" value="ANK_REPEAT"/>
    <property type="match status" value="2"/>
</dbReference>
<dbReference type="SUPFAM" id="SSF48403">
    <property type="entry name" value="Ankyrin repeat"/>
    <property type="match status" value="1"/>
</dbReference>
<dbReference type="EMBL" id="JAULSU010000002">
    <property type="protein sequence ID" value="KAK0625787.1"/>
    <property type="molecule type" value="Genomic_DNA"/>
</dbReference>
<dbReference type="PANTHER" id="PTHR24198:SF165">
    <property type="entry name" value="ANKYRIN REPEAT-CONTAINING PROTEIN-RELATED"/>
    <property type="match status" value="1"/>
</dbReference>
<feature type="non-terminal residue" evidence="4">
    <location>
        <position position="1"/>
    </location>
</feature>
<gene>
    <name evidence="4" type="ORF">B0T14DRAFT_408347</name>
</gene>
<dbReference type="SMART" id="SM00248">
    <property type="entry name" value="ANK"/>
    <property type="match status" value="3"/>
</dbReference>
<dbReference type="Proteomes" id="UP001175000">
    <property type="component" value="Unassembled WGS sequence"/>
</dbReference>
<dbReference type="InterPro" id="IPR036770">
    <property type="entry name" value="Ankyrin_rpt-contain_sf"/>
</dbReference>
<comment type="caution">
    <text evidence="4">The sequence shown here is derived from an EMBL/GenBank/DDBJ whole genome shotgun (WGS) entry which is preliminary data.</text>
</comment>
<name>A0AA39X1X0_9PEZI</name>